<dbReference type="AlphaFoldDB" id="A0A1H7IUQ8"/>
<dbReference type="STRING" id="1855283.SAMN05216382_0877"/>
<protein>
    <submittedName>
        <fullName evidence="3">Glyoxylase, beta-lactamase superfamily II</fullName>
    </submittedName>
</protein>
<dbReference type="PANTHER" id="PTHR23131">
    <property type="entry name" value="ENDORIBONUCLEASE LACTB2"/>
    <property type="match status" value="1"/>
</dbReference>
<dbReference type="Proteomes" id="UP000199214">
    <property type="component" value="Unassembled WGS sequence"/>
</dbReference>
<dbReference type="Pfam" id="PF21221">
    <property type="entry name" value="B_lactamase-like_C"/>
    <property type="match status" value="1"/>
</dbReference>
<evidence type="ECO:0000259" key="2">
    <source>
        <dbReference type="SMART" id="SM00849"/>
    </source>
</evidence>
<evidence type="ECO:0000313" key="3">
    <source>
        <dbReference type="EMBL" id="SEK66243.1"/>
    </source>
</evidence>
<gene>
    <name evidence="3" type="ORF">SAMN05216382_0877</name>
</gene>
<dbReference type="InterPro" id="IPR036866">
    <property type="entry name" value="RibonucZ/Hydroxyglut_hydro"/>
</dbReference>
<dbReference type="InterPro" id="IPR050662">
    <property type="entry name" value="Sec-metab_biosynth-thioest"/>
</dbReference>
<feature type="domain" description="Metallo-beta-lactamase" evidence="2">
    <location>
        <begin position="64"/>
        <end position="286"/>
    </location>
</feature>
<dbReference type="PANTHER" id="PTHR23131:SF4">
    <property type="entry name" value="METALLO-BETA-LACTAMASE SUPERFAMILY POTEIN"/>
    <property type="match status" value="1"/>
</dbReference>
<reference evidence="4" key="1">
    <citation type="submission" date="2016-10" db="EMBL/GenBank/DDBJ databases">
        <authorList>
            <person name="Varghese N."/>
            <person name="Submissions S."/>
        </authorList>
    </citation>
    <scope>NUCLEOTIDE SEQUENCE [LARGE SCALE GENOMIC DNA]</scope>
    <source>
        <strain evidence="4">JS21-1</strain>
    </source>
</reference>
<name>A0A1H7IUQ8_9SPHN</name>
<feature type="region of interest" description="Disordered" evidence="1">
    <location>
        <begin position="1"/>
        <end position="22"/>
    </location>
</feature>
<proteinExistence type="predicted"/>
<accession>A0A1H7IUQ8</accession>
<dbReference type="InterPro" id="IPR036388">
    <property type="entry name" value="WH-like_DNA-bd_sf"/>
</dbReference>
<dbReference type="InterPro" id="IPR048933">
    <property type="entry name" value="B_lactamase-like_C"/>
</dbReference>
<dbReference type="Gene3D" id="1.10.10.10">
    <property type="entry name" value="Winged helix-like DNA-binding domain superfamily/Winged helix DNA-binding domain"/>
    <property type="match status" value="1"/>
</dbReference>
<dbReference type="SUPFAM" id="SSF56281">
    <property type="entry name" value="Metallo-hydrolase/oxidoreductase"/>
    <property type="match status" value="1"/>
</dbReference>
<dbReference type="EMBL" id="FNZZ01000001">
    <property type="protein sequence ID" value="SEK66243.1"/>
    <property type="molecule type" value="Genomic_DNA"/>
</dbReference>
<dbReference type="Pfam" id="PF00753">
    <property type="entry name" value="Lactamase_B"/>
    <property type="match status" value="1"/>
</dbReference>
<keyword evidence="4" id="KW-1185">Reference proteome</keyword>
<sequence>MPASVSGMATHHQRGLIGDEGLTPTSAAGLTYPFGDRAPKPGELVTIAPGIRWWRVPMSGPLKHVNGLILDDHDANGPCVLTIDTGTASPRTTEAWRTILDGPLAGERVGRILCTHMHPDHLGLAGWLSRRFDDAPILMTRTEWLTARMLSSDARPEVPDEQIAFWRGAGWSDEQIAEASKGGFARFAKMIARLPLGYTRIRDGEVLRIGDADWHVVVGSGHSPEHACLVDYDRRILIAGDQVLPRISSNISLHAGEPGADPLGDWLASIERFRRLPDDLLVLPGHGDPFHGLHARLDALEQEHRDRLDALVAHMTEPRRAVDCFAQLFRRPIGPDVIGMATGEALAHLRHLEVTGRVVRTTRDGVWWYSRA</sequence>
<evidence type="ECO:0000313" key="4">
    <source>
        <dbReference type="Proteomes" id="UP000199214"/>
    </source>
</evidence>
<dbReference type="InterPro" id="IPR001279">
    <property type="entry name" value="Metallo-B-lactamas"/>
</dbReference>
<organism evidence="3 4">
    <name type="scientific">Sphingomonas palmae</name>
    <dbReference type="NCBI Taxonomy" id="1855283"/>
    <lineage>
        <taxon>Bacteria</taxon>
        <taxon>Pseudomonadati</taxon>
        <taxon>Pseudomonadota</taxon>
        <taxon>Alphaproteobacteria</taxon>
        <taxon>Sphingomonadales</taxon>
        <taxon>Sphingomonadaceae</taxon>
        <taxon>Sphingomonas</taxon>
    </lineage>
</organism>
<dbReference type="SMART" id="SM00849">
    <property type="entry name" value="Lactamase_B"/>
    <property type="match status" value="1"/>
</dbReference>
<evidence type="ECO:0000256" key="1">
    <source>
        <dbReference type="SAM" id="MobiDB-lite"/>
    </source>
</evidence>
<dbReference type="Gene3D" id="3.60.15.10">
    <property type="entry name" value="Ribonuclease Z/Hydroxyacylglutathione hydrolase-like"/>
    <property type="match status" value="1"/>
</dbReference>